<keyword evidence="1" id="KW-1134">Transmembrane beta strand</keyword>
<dbReference type="InterPro" id="IPR039426">
    <property type="entry name" value="TonB-dep_rcpt-like"/>
</dbReference>
<dbReference type="InterPro" id="IPR037066">
    <property type="entry name" value="Plug_dom_sf"/>
</dbReference>
<evidence type="ECO:0000259" key="3">
    <source>
        <dbReference type="Pfam" id="PF07715"/>
    </source>
</evidence>
<keyword evidence="4" id="KW-0675">Receptor</keyword>
<accession>A0A258CQ69</accession>
<dbReference type="SUPFAM" id="SSF56935">
    <property type="entry name" value="Porins"/>
    <property type="match status" value="1"/>
</dbReference>
<keyword evidence="1" id="KW-0813">Transport</keyword>
<dbReference type="Gene3D" id="2.170.130.10">
    <property type="entry name" value="TonB-dependent receptor, plug domain"/>
    <property type="match status" value="1"/>
</dbReference>
<keyword evidence="2" id="KW-0732">Signal</keyword>
<gene>
    <name evidence="4" type="ORF">B7Z12_21405</name>
</gene>
<dbReference type="Proteomes" id="UP000215616">
    <property type="component" value="Unassembled WGS sequence"/>
</dbReference>
<evidence type="ECO:0000313" key="5">
    <source>
        <dbReference type="Proteomes" id="UP000215616"/>
    </source>
</evidence>
<sequence length="335" mass="35136">MKLIDKRTLLASVAAMATLVGAGQAFAQATETATVEEVIVTGSRIKRADITGVGPATVISQDQIERTGLTNVESLLQRLPASAGNAGNQTNAYWTGNGYGTAQVNLRGLGINRTLTLINGRRVVNGGTGANSAPDLNMIPTAIIGRIDVLKDGASAIYGADAVAGVVNIITQNNFEGLKLSAKYGVTDEGDGQDYTVDVLWGMRNERGGVTAGLTYQKTEAVNLASRAPCGLGEVGGQLVCISSASTIGGRAVLPNGQQINFNQTPGGNGNFYEPYSAAKHNFNSNPFLNAVSPIERISTAFLADYKLTDTVTLFGELFFTHRESHQIATPGTLR</sequence>
<dbReference type="GO" id="GO:0009279">
    <property type="term" value="C:cell outer membrane"/>
    <property type="evidence" value="ECO:0007669"/>
    <property type="project" value="UniProtKB-SubCell"/>
</dbReference>
<dbReference type="PANTHER" id="PTHR47234:SF2">
    <property type="entry name" value="TONB-DEPENDENT RECEPTOR"/>
    <property type="match status" value="1"/>
</dbReference>
<protein>
    <submittedName>
        <fullName evidence="4">TonB-dependent receptor</fullName>
    </submittedName>
</protein>
<dbReference type="InterPro" id="IPR012910">
    <property type="entry name" value="Plug_dom"/>
</dbReference>
<feature type="domain" description="TonB-dependent receptor plug" evidence="3">
    <location>
        <begin position="54"/>
        <end position="166"/>
    </location>
</feature>
<feature type="chain" id="PRO_5012061826" evidence="2">
    <location>
        <begin position="28"/>
        <end position="335"/>
    </location>
</feature>
<feature type="signal peptide" evidence="2">
    <location>
        <begin position="1"/>
        <end position="27"/>
    </location>
</feature>
<dbReference type="AlphaFoldDB" id="A0A258CQ69"/>
<comment type="similarity">
    <text evidence="1">Belongs to the TonB-dependent receptor family.</text>
</comment>
<keyword evidence="1" id="KW-0472">Membrane</keyword>
<evidence type="ECO:0000256" key="2">
    <source>
        <dbReference type="SAM" id="SignalP"/>
    </source>
</evidence>
<name>A0A258CQ69_CAUVI</name>
<comment type="caution">
    <text evidence="4">The sequence shown here is derived from an EMBL/GenBank/DDBJ whole genome shotgun (WGS) entry which is preliminary data.</text>
</comment>
<organism evidence="4 5">
    <name type="scientific">Caulobacter vibrioides</name>
    <name type="common">Caulobacter crescentus</name>
    <dbReference type="NCBI Taxonomy" id="155892"/>
    <lineage>
        <taxon>Bacteria</taxon>
        <taxon>Pseudomonadati</taxon>
        <taxon>Pseudomonadota</taxon>
        <taxon>Alphaproteobacteria</taxon>
        <taxon>Caulobacterales</taxon>
        <taxon>Caulobacteraceae</taxon>
        <taxon>Caulobacter</taxon>
    </lineage>
</organism>
<dbReference type="Pfam" id="PF07715">
    <property type="entry name" value="Plug"/>
    <property type="match status" value="1"/>
</dbReference>
<keyword evidence="1" id="KW-0998">Cell outer membrane</keyword>
<dbReference type="EMBL" id="NCDQ01000633">
    <property type="protein sequence ID" value="OYW97575.1"/>
    <property type="molecule type" value="Genomic_DNA"/>
</dbReference>
<dbReference type="PANTHER" id="PTHR47234">
    <property type="match status" value="1"/>
</dbReference>
<evidence type="ECO:0000256" key="1">
    <source>
        <dbReference type="PROSITE-ProRule" id="PRU01360"/>
    </source>
</evidence>
<comment type="subcellular location">
    <subcellularLocation>
        <location evidence="1">Cell outer membrane</location>
        <topology evidence="1">Multi-pass membrane protein</topology>
    </subcellularLocation>
</comment>
<keyword evidence="1" id="KW-0812">Transmembrane</keyword>
<evidence type="ECO:0000313" key="4">
    <source>
        <dbReference type="EMBL" id="OYW97575.1"/>
    </source>
</evidence>
<proteinExistence type="inferred from homology"/>
<feature type="non-terminal residue" evidence="4">
    <location>
        <position position="335"/>
    </location>
</feature>
<dbReference type="PROSITE" id="PS52016">
    <property type="entry name" value="TONB_DEPENDENT_REC_3"/>
    <property type="match status" value="1"/>
</dbReference>
<reference evidence="4 5" key="1">
    <citation type="submission" date="2017-03" db="EMBL/GenBank/DDBJ databases">
        <title>Lifting the veil on microbial sulfur biogeochemistry in mining wastewaters.</title>
        <authorList>
            <person name="Kantor R.S."/>
            <person name="Colenbrander Nelson T."/>
            <person name="Marshall S."/>
            <person name="Bennett D."/>
            <person name="Apte S."/>
            <person name="Camacho D."/>
            <person name="Thomas B.C."/>
            <person name="Warren L.A."/>
            <person name="Banfield J.F."/>
        </authorList>
    </citation>
    <scope>NUCLEOTIDE SEQUENCE [LARGE SCALE GENOMIC DNA]</scope>
    <source>
        <strain evidence="4">32-67-7</strain>
    </source>
</reference>